<evidence type="ECO:0000313" key="2">
    <source>
        <dbReference type="EMBL" id="MEO3711366.1"/>
    </source>
</evidence>
<keyword evidence="3" id="KW-1185">Reference proteome</keyword>
<dbReference type="PANTHER" id="PTHR21621:SF0">
    <property type="entry name" value="BETA-CITRYLGLUTAMATE SYNTHASE B-RELATED"/>
    <property type="match status" value="1"/>
</dbReference>
<proteinExistence type="predicted"/>
<evidence type="ECO:0000313" key="3">
    <source>
        <dbReference type="Proteomes" id="UP001462640"/>
    </source>
</evidence>
<dbReference type="SUPFAM" id="SSF56059">
    <property type="entry name" value="Glutathione synthetase ATP-binding domain-like"/>
    <property type="match status" value="1"/>
</dbReference>
<dbReference type="Gene3D" id="3.30.470.20">
    <property type="entry name" value="ATP-grasp fold, B domain"/>
    <property type="match status" value="1"/>
</dbReference>
<comment type="caution">
    <text evidence="2">The sequence shown here is derived from an EMBL/GenBank/DDBJ whole genome shotgun (WGS) entry which is preliminary data.</text>
</comment>
<evidence type="ECO:0000259" key="1">
    <source>
        <dbReference type="Pfam" id="PF21068"/>
    </source>
</evidence>
<reference evidence="2 3" key="1">
    <citation type="submission" date="2024-05" db="EMBL/GenBank/DDBJ databases">
        <title>Roseateles sp. 2.12 16S ribosomal RNA gene Genome sequencing and assembly.</title>
        <authorList>
            <person name="Woo H."/>
        </authorList>
    </citation>
    <scope>NUCLEOTIDE SEQUENCE [LARGE SCALE GENOMIC DNA]</scope>
    <source>
        <strain evidence="2 3">2.12</strain>
    </source>
</reference>
<dbReference type="Proteomes" id="UP001462640">
    <property type="component" value="Unassembled WGS sequence"/>
</dbReference>
<dbReference type="RefSeq" id="WP_347604989.1">
    <property type="nucleotide sequence ID" value="NZ_JBDPZC010000001.1"/>
</dbReference>
<dbReference type="InterPro" id="IPR048936">
    <property type="entry name" value="MvdD-like_ATPgrasp"/>
</dbReference>
<dbReference type="EMBL" id="JBDPZC010000001">
    <property type="protein sequence ID" value="MEO3711366.1"/>
    <property type="molecule type" value="Genomic_DNA"/>
</dbReference>
<protein>
    <submittedName>
        <fullName evidence="2">MvdC/MvdD family ATP grasp protein</fullName>
    </submittedName>
</protein>
<dbReference type="Pfam" id="PF21068">
    <property type="entry name" value="ATPgraspMvdD"/>
    <property type="match status" value="1"/>
</dbReference>
<sequence>MILIISTESDFHAHAVSKGLDELGSHSQLLCLDGSPFNHEISLSLQEEECLRFRSRARSAALDFSKVRTIWHRRSGSISAPAQLPSKNHKIFNQEWQDSRRGMLHLLDQAAPFWANHWMQAWRAENKVLQLSTARKLGFKVPRTLISNSADEIRRFYESHDGNIIHKMFNPATFEGATACTAKVAPELMSQTQTLELCPGIFQELLDIEFEARVLVAGEEILAAKMINSGKAGIDIRRDQLGGLAITPMELPAAIHERCIQLTRQLGLCTCSIDLAYTRSGQWNFFEVNQAGQFLWMELHEPELRTLDLMCRFLASGTADFRLREKPSLKLADHLPTEFFDRPGQEWK</sequence>
<organism evidence="2 3">
    <name type="scientific">Roseateles flavus</name>
    <dbReference type="NCBI Taxonomy" id="3149041"/>
    <lineage>
        <taxon>Bacteria</taxon>
        <taxon>Pseudomonadati</taxon>
        <taxon>Pseudomonadota</taxon>
        <taxon>Betaproteobacteria</taxon>
        <taxon>Burkholderiales</taxon>
        <taxon>Sphaerotilaceae</taxon>
        <taxon>Roseateles</taxon>
    </lineage>
</organism>
<dbReference type="PANTHER" id="PTHR21621">
    <property type="entry name" value="RIBOSOMAL PROTEIN S6 MODIFICATION PROTEIN"/>
    <property type="match status" value="1"/>
</dbReference>
<accession>A0ABV0G8I5</accession>
<feature type="domain" description="MvdD-like pre-ATP grasp" evidence="1">
    <location>
        <begin position="1"/>
        <end position="117"/>
    </location>
</feature>
<gene>
    <name evidence="2" type="ORF">ABDJ40_01155</name>
</gene>
<name>A0ABV0G8I5_9BURK</name>